<evidence type="ECO:0000256" key="7">
    <source>
        <dbReference type="ARBA" id="ARBA00023273"/>
    </source>
</evidence>
<dbReference type="PANTHER" id="PTHR42535:SF2">
    <property type="entry name" value="CHROMOSOME UNDETERMINED SCAFFOLD_146, WHOLE GENOME SHOTGUN SEQUENCE"/>
    <property type="match status" value="1"/>
</dbReference>
<evidence type="ECO:0000256" key="4">
    <source>
        <dbReference type="ARBA" id="ARBA00022729"/>
    </source>
</evidence>
<evidence type="ECO:0000313" key="11">
    <source>
        <dbReference type="EMBL" id="MFD2533778.1"/>
    </source>
</evidence>
<dbReference type="InterPro" id="IPR000998">
    <property type="entry name" value="MAM_dom"/>
</dbReference>
<protein>
    <submittedName>
        <fullName evidence="11">LamG-like jellyroll fold domain-containing protein</fullName>
    </submittedName>
</protein>
<name>A0ABW5JLX2_9FLAO</name>
<dbReference type="PANTHER" id="PTHR42535">
    <property type="entry name" value="OOKINETE PROTEIN, PUTATIVE-RELATED"/>
    <property type="match status" value="1"/>
</dbReference>
<organism evidence="11 12">
    <name type="scientific">Gelatiniphilus marinus</name>
    <dbReference type="NCBI Taxonomy" id="1759464"/>
    <lineage>
        <taxon>Bacteria</taxon>
        <taxon>Pseudomonadati</taxon>
        <taxon>Bacteroidota</taxon>
        <taxon>Flavobacteriia</taxon>
        <taxon>Flavobacteriales</taxon>
        <taxon>Flavobacteriaceae</taxon>
        <taxon>Gelatiniphilus</taxon>
    </lineage>
</organism>
<evidence type="ECO:0000256" key="3">
    <source>
        <dbReference type="ARBA" id="ARBA00022490"/>
    </source>
</evidence>
<feature type="signal peptide" evidence="9">
    <location>
        <begin position="1"/>
        <end position="25"/>
    </location>
</feature>
<dbReference type="InterPro" id="IPR013320">
    <property type="entry name" value="ConA-like_dom_sf"/>
</dbReference>
<feature type="region of interest" description="Disordered" evidence="8">
    <location>
        <begin position="656"/>
        <end position="694"/>
    </location>
</feature>
<comment type="subcellular location">
    <subcellularLocation>
        <location evidence="1">Cell projection</location>
        <location evidence="1">Cilium</location>
    </subcellularLocation>
    <subcellularLocation>
        <location evidence="2">Cytoplasm</location>
    </subcellularLocation>
</comment>
<dbReference type="InterPro" id="IPR013783">
    <property type="entry name" value="Ig-like_fold"/>
</dbReference>
<dbReference type="EMBL" id="JBHULK010000001">
    <property type="protein sequence ID" value="MFD2533778.1"/>
    <property type="molecule type" value="Genomic_DNA"/>
</dbReference>
<proteinExistence type="predicted"/>
<dbReference type="Pfam" id="PF13385">
    <property type="entry name" value="Laminin_G_3"/>
    <property type="match status" value="1"/>
</dbReference>
<dbReference type="SUPFAM" id="SSF49899">
    <property type="entry name" value="Concanavalin A-like lectins/glucanases"/>
    <property type="match status" value="1"/>
</dbReference>
<evidence type="ECO:0000256" key="5">
    <source>
        <dbReference type="ARBA" id="ARBA00023069"/>
    </source>
</evidence>
<dbReference type="Pfam" id="PF22544">
    <property type="entry name" value="HYDIN_VesB_CFA65-like_Ig"/>
    <property type="match status" value="1"/>
</dbReference>
<dbReference type="RefSeq" id="WP_388013038.1">
    <property type="nucleotide sequence ID" value="NZ_JBHUDT010000001.1"/>
</dbReference>
<comment type="caution">
    <text evidence="11">The sequence shown here is derived from an EMBL/GenBank/DDBJ whole genome shotgun (WGS) entry which is preliminary data.</text>
</comment>
<dbReference type="Gene3D" id="2.60.40.10">
    <property type="entry name" value="Immunoglobulins"/>
    <property type="match status" value="1"/>
</dbReference>
<dbReference type="InterPro" id="IPR053879">
    <property type="entry name" value="HYDIN_VesB_CFA65-like_Ig"/>
</dbReference>
<dbReference type="PROSITE" id="PS50060">
    <property type="entry name" value="MAM_2"/>
    <property type="match status" value="1"/>
</dbReference>
<keyword evidence="7" id="KW-0966">Cell projection</keyword>
<dbReference type="InterPro" id="IPR028974">
    <property type="entry name" value="TSP_type-3_rpt"/>
</dbReference>
<accession>A0ABW5JLX2</accession>
<evidence type="ECO:0000256" key="2">
    <source>
        <dbReference type="ARBA" id="ARBA00004496"/>
    </source>
</evidence>
<evidence type="ECO:0000256" key="8">
    <source>
        <dbReference type="SAM" id="MobiDB-lite"/>
    </source>
</evidence>
<dbReference type="InterPro" id="IPR026444">
    <property type="entry name" value="Secre_tail"/>
</dbReference>
<evidence type="ECO:0000259" key="10">
    <source>
        <dbReference type="PROSITE" id="PS50060"/>
    </source>
</evidence>
<keyword evidence="12" id="KW-1185">Reference proteome</keyword>
<keyword evidence="3" id="KW-0963">Cytoplasm</keyword>
<keyword evidence="5" id="KW-0969">Cilium</keyword>
<keyword evidence="6" id="KW-1015">Disulfide bond</keyword>
<evidence type="ECO:0000256" key="1">
    <source>
        <dbReference type="ARBA" id="ARBA00004138"/>
    </source>
</evidence>
<feature type="domain" description="MAM" evidence="10">
    <location>
        <begin position="521"/>
        <end position="574"/>
    </location>
</feature>
<dbReference type="SMART" id="SM00560">
    <property type="entry name" value="LamGL"/>
    <property type="match status" value="1"/>
</dbReference>
<feature type="compositionally biased region" description="Polar residues" evidence="8">
    <location>
        <begin position="661"/>
        <end position="672"/>
    </location>
</feature>
<evidence type="ECO:0000256" key="6">
    <source>
        <dbReference type="ARBA" id="ARBA00023157"/>
    </source>
</evidence>
<evidence type="ECO:0000256" key="9">
    <source>
        <dbReference type="SAM" id="SignalP"/>
    </source>
</evidence>
<dbReference type="NCBIfam" id="TIGR04183">
    <property type="entry name" value="Por_Secre_tail"/>
    <property type="match status" value="1"/>
</dbReference>
<dbReference type="Gene3D" id="4.10.1080.10">
    <property type="entry name" value="TSP type-3 repeat"/>
    <property type="match status" value="1"/>
</dbReference>
<evidence type="ECO:0000313" key="12">
    <source>
        <dbReference type="Proteomes" id="UP001597441"/>
    </source>
</evidence>
<feature type="chain" id="PRO_5047305886" evidence="9">
    <location>
        <begin position="26"/>
        <end position="1661"/>
    </location>
</feature>
<dbReference type="SUPFAM" id="SSF103647">
    <property type="entry name" value="TSP type-3 repeat"/>
    <property type="match status" value="2"/>
</dbReference>
<dbReference type="InterPro" id="IPR006558">
    <property type="entry name" value="LamG-like"/>
</dbReference>
<dbReference type="Gene3D" id="2.60.120.200">
    <property type="match status" value="1"/>
</dbReference>
<dbReference type="Proteomes" id="UP001597441">
    <property type="component" value="Unassembled WGS sequence"/>
</dbReference>
<keyword evidence="4 9" id="KW-0732">Signal</keyword>
<sequence>MRNHTNLFWLAMLMLSICSSFNLQSQTVLDSEDFESGWGIWNDGGNRCERSPKKMLSGKYAIKLTDDRDYRSSTYTDNLDLTKFDSIAIVFDFKTIDFEEGHDFFIEFSNNGGESWKKKPLSKFVNSKDFENNKTYNKITVGVKNSKQYTFKEKTKIRFRADAKKKNNELYLDNIKIVAFNQATKPSIKIESNNTEVPNENQDTSTVNNTNFGTTKLKNSISRTFTIINQGSTNLSINSITSSNHKDFTVKAPSNMLIKAGTKTEFTITFNALSRGKKTSTITVNISNTLLKNGSKNSQRKSTSYVFNIAAKTAVQSFFDSDGDGILDDVDIDDDNDGIEDSVEELACKNSLIATTTNYKFLNETFGTGNRTTINTTYDAITTYCYEDGFSGCFGGDDLNDGEYTVYHKAANGDGTDQTPVNEVAAWADNYWYTGEDHTPGDTNGRMAMFNASYDPGIFYTANIVGALPNIPITYSFWVLNLDTTKAPGIATRLRPNILVEFRDTSNNVLASISTGDIPPSINGDPANSWHQFTANLTLNVSEFYVYFINNEIGGGGNDLAIDDIVISQTLCDTDADGVADVFDLDSDNDGIPDVVEAGLGNYSEGNATLTGSSTWVDTNNNGMHDLSEGHIALDSDNDGTPNYLDLDSDNDTIFDVDESGATNTNDPNHQNGDGDITGDGVGDGTDTDAVREADIDSDGTIEYYTDGILDLYDYFNGSTFATAFGNNNQGNTGSGWHHYVKDSDNDGAPDYIDTTSDGSTFDISHTLYAHLDANNDGVIDDTNDAEGDGILDLFDTDDTIFGSPRDLDRKLHLYFDGRNDYAQETSLISEWAEISLMAWIKTDPTASGIRVIVGESNFYLRLYPDHRLFVEASGTNLNSGTALPTNQWVHVAATYSSSNGLLKLYVNGEEVASTTKSGNLNTTATPFTIGKRPGANQYFFKGFIDEVRLFNKALSENELQKMVHQEISNNAGTVKGDIIPKNINHYNASTNTSTPLDWSSLVRYYKMDVYKDNVIDDLSTASIDSGSGCQIFNTKIIDVQTAPLPFVTTTSCSGDWTNANNWVHGNIWGITGSHTKAAIVNIKGNIKTNSNHEMVGLILDNNSKLEVNNDSGITNSWYLKLNGVIDLQGESQLVQSADSDLDVNSSGTLERDQQGTKDLFTYNYWSSPVGLSNTSSNNNSYSLSDVLRDGTVPDNPLPINFVSGYNGSPGTPGTTAIGIASYWIWKFANKLNEDYASWQHAKHTGTIFAGEGYTMKGVENSATAFTQEQNYVFTGKPNNGEITLNLSAGNEYLIGNPYASAIDAREFILDNISDNNGRAASNIIDGALYFWDHFAGNTHVLREYQGGYATYNLMGGIVATSNDIRINASGLEGTKTPQQYIPVGQGFFVKANTGGTITFKNSQRIFKTEASDPSLFMKGKNAKGKSSTVSTNLDNRPKIRLILHSPKGYHRHLLVGADKNASNAIDIGYDALLIDENVEDLFWRINNKNFVIQGVNNFHENQVLPLGIKINQEGLATIKIDKLENMDGQTEIYLHDKELNLYHDLKAGKYNVHLAVGEYLNRFELTFSKASQTLDTNQSHKNPIEVYFSNEDKHVVVHNPESQLIESVEMINILGQSLFKFQINSNNDYLKYKTSQIKTGTYILKIETEYGKLSKKVLIK</sequence>
<reference evidence="12" key="1">
    <citation type="journal article" date="2019" name="Int. J. Syst. Evol. Microbiol.">
        <title>The Global Catalogue of Microorganisms (GCM) 10K type strain sequencing project: providing services to taxonomists for standard genome sequencing and annotation.</title>
        <authorList>
            <consortium name="The Broad Institute Genomics Platform"/>
            <consortium name="The Broad Institute Genome Sequencing Center for Infectious Disease"/>
            <person name="Wu L."/>
            <person name="Ma J."/>
        </authorList>
    </citation>
    <scope>NUCLEOTIDE SEQUENCE [LARGE SCALE GENOMIC DNA]</scope>
    <source>
        <strain evidence="12">KCTC 42903</strain>
    </source>
</reference>
<gene>
    <name evidence="11" type="ORF">ACFSQS_01580</name>
</gene>